<evidence type="ECO:0000313" key="3">
    <source>
        <dbReference type="Proteomes" id="UP000232638"/>
    </source>
</evidence>
<dbReference type="EMBL" id="CP020370">
    <property type="protein sequence ID" value="AUB82176.1"/>
    <property type="molecule type" value="Genomic_DNA"/>
</dbReference>
<dbReference type="KEGG" id="tsy:THSYN_15285"/>
<accession>A0A2K8U9B1</accession>
<dbReference type="RefSeq" id="WP_236848574.1">
    <property type="nucleotide sequence ID" value="NZ_CP020370.1"/>
</dbReference>
<sequence>MGRFTEDMGRLRDEIESERMARQTLIADTRQEVTDAAHAFISDLKSSVETLQTNFRATHADMAQAARADRNAFLAQLGGTVADLQRQTVTLVNDLAGERSAGRQAWRGAASTSAAPPPARAKSDTAPKTWHQPPTQHKAPVKGAGRAPKGA</sequence>
<feature type="region of interest" description="Disordered" evidence="1">
    <location>
        <begin position="97"/>
        <end position="151"/>
    </location>
</feature>
<evidence type="ECO:0000313" key="2">
    <source>
        <dbReference type="EMBL" id="AUB82176.1"/>
    </source>
</evidence>
<keyword evidence="3" id="KW-1185">Reference proteome</keyword>
<evidence type="ECO:0000256" key="1">
    <source>
        <dbReference type="SAM" id="MobiDB-lite"/>
    </source>
</evidence>
<proteinExistence type="predicted"/>
<gene>
    <name evidence="2" type="ORF">THSYN_15285</name>
</gene>
<dbReference type="Proteomes" id="UP000232638">
    <property type="component" value="Chromosome"/>
</dbReference>
<name>A0A2K8U9B1_9GAMM</name>
<dbReference type="AlphaFoldDB" id="A0A2K8U9B1"/>
<organism evidence="2 3">
    <name type="scientific">Candidatus Thiodictyon syntrophicum</name>
    <dbReference type="NCBI Taxonomy" id="1166950"/>
    <lineage>
        <taxon>Bacteria</taxon>
        <taxon>Pseudomonadati</taxon>
        <taxon>Pseudomonadota</taxon>
        <taxon>Gammaproteobacteria</taxon>
        <taxon>Chromatiales</taxon>
        <taxon>Chromatiaceae</taxon>
        <taxon>Thiodictyon</taxon>
    </lineage>
</organism>
<reference evidence="2 3" key="1">
    <citation type="submission" date="2017-03" db="EMBL/GenBank/DDBJ databases">
        <title>Complete genome sequence of Candidatus 'Thiodictyon syntrophicum' sp. nov. strain Cad16T, a photolithoautotroph purple sulfur bacterium isolated from an alpine meromictic lake.</title>
        <authorList>
            <person name="Luedin S.M."/>
            <person name="Pothier J.F."/>
            <person name="Danza F."/>
            <person name="Storelli N."/>
            <person name="Wittwer M."/>
            <person name="Tonolla M."/>
        </authorList>
    </citation>
    <scope>NUCLEOTIDE SEQUENCE [LARGE SCALE GENOMIC DNA]</scope>
    <source>
        <strain evidence="2 3">Cad16T</strain>
    </source>
</reference>
<protein>
    <submittedName>
        <fullName evidence="2">Uncharacterized protein</fullName>
    </submittedName>
</protein>